<dbReference type="PANTHER" id="PTHR31290:SF5">
    <property type="entry name" value="UV-DAMAGE ENDONUCLEASE"/>
    <property type="match status" value="1"/>
</dbReference>
<evidence type="ECO:0000256" key="6">
    <source>
        <dbReference type="ARBA" id="ARBA00023204"/>
    </source>
</evidence>
<feature type="compositionally biased region" description="Acidic residues" evidence="7">
    <location>
        <begin position="667"/>
        <end position="682"/>
    </location>
</feature>
<evidence type="ECO:0000256" key="7">
    <source>
        <dbReference type="SAM" id="MobiDB-lite"/>
    </source>
</evidence>
<dbReference type="GO" id="GO:0009411">
    <property type="term" value="P:response to UV"/>
    <property type="evidence" value="ECO:0007669"/>
    <property type="project" value="InterPro"/>
</dbReference>
<feature type="compositionally biased region" description="Basic residues" evidence="7">
    <location>
        <begin position="688"/>
        <end position="698"/>
    </location>
</feature>
<dbReference type="Proteomes" id="UP000639403">
    <property type="component" value="Unassembled WGS sequence"/>
</dbReference>
<dbReference type="InterPro" id="IPR004601">
    <property type="entry name" value="UvdE"/>
</dbReference>
<feature type="region of interest" description="Disordered" evidence="7">
    <location>
        <begin position="255"/>
        <end position="300"/>
    </location>
</feature>
<dbReference type="GO" id="GO:0004519">
    <property type="term" value="F:endonuclease activity"/>
    <property type="evidence" value="ECO:0007669"/>
    <property type="project" value="UniProtKB-KW"/>
</dbReference>
<feature type="region of interest" description="Disordered" evidence="7">
    <location>
        <begin position="753"/>
        <end position="818"/>
    </location>
</feature>
<keyword evidence="4" id="KW-0228">DNA excision</keyword>
<feature type="compositionally biased region" description="Basic residues" evidence="7">
    <location>
        <begin position="260"/>
        <end position="274"/>
    </location>
</feature>
<reference evidence="8" key="2">
    <citation type="journal article" name="Front. Microbiol.">
        <title>Degradative Capacity of Two Strains of Rhodonia placenta: From Phenotype to Genotype.</title>
        <authorList>
            <person name="Kolle M."/>
            <person name="Horta M.A.C."/>
            <person name="Nowrousian M."/>
            <person name="Ohm R.A."/>
            <person name="Benz J.P."/>
            <person name="Pilgard A."/>
        </authorList>
    </citation>
    <scope>NUCLEOTIDE SEQUENCE</scope>
    <source>
        <strain evidence="8">FPRL280</strain>
    </source>
</reference>
<feature type="region of interest" description="Disordered" evidence="7">
    <location>
        <begin position="193"/>
        <end position="216"/>
    </location>
</feature>
<dbReference type="Gene3D" id="3.20.20.150">
    <property type="entry name" value="Divalent-metal-dependent TIM barrel enzymes"/>
    <property type="match status" value="1"/>
</dbReference>
<dbReference type="SUPFAM" id="SSF51658">
    <property type="entry name" value="Xylose isomerase-like"/>
    <property type="match status" value="1"/>
</dbReference>
<evidence type="ECO:0000256" key="5">
    <source>
        <dbReference type="ARBA" id="ARBA00022801"/>
    </source>
</evidence>
<dbReference type="GO" id="GO:0005739">
    <property type="term" value="C:mitochondrion"/>
    <property type="evidence" value="ECO:0007669"/>
    <property type="project" value="TreeGrafter"/>
</dbReference>
<dbReference type="InterPro" id="IPR036237">
    <property type="entry name" value="Xyl_isomerase-like_sf"/>
</dbReference>
<reference evidence="8" key="1">
    <citation type="submission" date="2020-11" db="EMBL/GenBank/DDBJ databases">
        <authorList>
            <person name="Koelle M."/>
            <person name="Horta M.A.C."/>
            <person name="Nowrousian M."/>
            <person name="Ohm R.A."/>
            <person name="Benz P."/>
            <person name="Pilgard A."/>
        </authorList>
    </citation>
    <scope>NUCLEOTIDE SEQUENCE</scope>
    <source>
        <strain evidence="8">FPRL280</strain>
    </source>
</reference>
<keyword evidence="3" id="KW-0227">DNA damage</keyword>
<dbReference type="PANTHER" id="PTHR31290">
    <property type="entry name" value="UV-DAMAGE ENDONUCLEASE"/>
    <property type="match status" value="1"/>
</dbReference>
<evidence type="ECO:0000256" key="2">
    <source>
        <dbReference type="ARBA" id="ARBA00022759"/>
    </source>
</evidence>
<comment type="caution">
    <text evidence="8">The sequence shown here is derived from an EMBL/GenBank/DDBJ whole genome shotgun (WGS) entry which is preliminary data.</text>
</comment>
<organism evidence="8 9">
    <name type="scientific">Rhodonia placenta</name>
    <dbReference type="NCBI Taxonomy" id="104341"/>
    <lineage>
        <taxon>Eukaryota</taxon>
        <taxon>Fungi</taxon>
        <taxon>Dikarya</taxon>
        <taxon>Basidiomycota</taxon>
        <taxon>Agaricomycotina</taxon>
        <taxon>Agaricomycetes</taxon>
        <taxon>Polyporales</taxon>
        <taxon>Adustoporiaceae</taxon>
        <taxon>Rhodonia</taxon>
    </lineage>
</organism>
<dbReference type="Pfam" id="PF03851">
    <property type="entry name" value="UvdE"/>
    <property type="match status" value="1"/>
</dbReference>
<name>A0A8H7TXQ7_9APHY</name>
<proteinExistence type="predicted"/>
<evidence type="ECO:0008006" key="10">
    <source>
        <dbReference type="Google" id="ProtNLM"/>
    </source>
</evidence>
<dbReference type="GO" id="GO:0006289">
    <property type="term" value="P:nucleotide-excision repair"/>
    <property type="evidence" value="ECO:0007669"/>
    <property type="project" value="InterPro"/>
</dbReference>
<evidence type="ECO:0000313" key="8">
    <source>
        <dbReference type="EMBL" id="KAF9803613.1"/>
    </source>
</evidence>
<gene>
    <name evidence="8" type="ORF">IEO21_09624</name>
</gene>
<feature type="compositionally biased region" description="Low complexity" evidence="7">
    <location>
        <begin position="764"/>
        <end position="774"/>
    </location>
</feature>
<evidence type="ECO:0000256" key="1">
    <source>
        <dbReference type="ARBA" id="ARBA00022722"/>
    </source>
</evidence>
<dbReference type="GO" id="GO:0005634">
    <property type="term" value="C:nucleus"/>
    <property type="evidence" value="ECO:0007669"/>
    <property type="project" value="TreeGrafter"/>
</dbReference>
<feature type="compositionally biased region" description="Basic and acidic residues" evidence="7">
    <location>
        <begin position="804"/>
        <end position="816"/>
    </location>
</feature>
<evidence type="ECO:0000313" key="9">
    <source>
        <dbReference type="Proteomes" id="UP000639403"/>
    </source>
</evidence>
<dbReference type="GO" id="GO:0043504">
    <property type="term" value="P:mitochondrial DNA repair"/>
    <property type="evidence" value="ECO:0007669"/>
    <property type="project" value="TreeGrafter"/>
</dbReference>
<dbReference type="EMBL" id="JADOXO010000493">
    <property type="protein sequence ID" value="KAF9803613.1"/>
    <property type="molecule type" value="Genomic_DNA"/>
</dbReference>
<keyword evidence="6" id="KW-0234">DNA repair</keyword>
<sequence length="847" mass="94417">MDTPTQYKVYIGQYCSPARPNVEPEYWVLIVKKTPRDFEGISHATGDVFRVRDGFRLEHKKDDGYNASGLYRGAALIGYLETTHLDEAAALLESEISYRDNHYRWDRKDWVETALSVLQNQEYFTLRGGPFTTAVLQKMMKKPCLLYPTQAVNKIIVVMIASSVARRSLCLASQRNMQEIHVAPESVLDTSPANSPVVVMPPKRKRSLKVPETSDLAAAESTIASADPVPLMEDPIAAATAAVLALSEPLPGLAGSIVSPRRRASSRSTTKKKVKYTEATTDGEDEPTNLAAGDGNEDQLTTLDDESAEAKPKVKRTRRKKDTEPVVYDIPAVERKQTSFTGRLGYACLNTILRVRKPEPVFCSRTCRLDTIRKNGIEFAKDLGRKNATDLLGMIEWNEENKIRFFRISSEMFPFASHKVHGYDLSYVHEELKAAGALAKQYGHRLTAHPGQFTQLASPREDVIEASVRELDYHCQMMRYMDLDQDSVIIIHMGGVYGDKDGALARFRDNYTTKLTDEMKARLVLENDEICYNADELLPICEELSIPMVLDYHHNWINPSVLPFPELLPRIAATWTRKGIRQKQHLSEPRPGAESVMEKRAHADRCQELPEVLVGDDVDLMIEAKDKEQAVFHLYRIYGLEHVIHANLRPEKPPKPFIRGKGRAAADDGEGDGEDAAEEVNEDDARRTRAKTRGKRTKANVTEEGVDELTPNAIGESGEAASTMRTPTSSPMKRAPKRRRTATNVIASQAETEVAADPMPLKCKSPSKPDPASSPKKRRTVPKLMTKARELINQEEDVQPVDGARAEDVEADEHPEAVMAEETETITDEVGTCASGRARAVSGTVKS</sequence>
<accession>A0A8H7TXQ7</accession>
<keyword evidence="2" id="KW-0255">Endonuclease</keyword>
<keyword evidence="5" id="KW-0378">Hydrolase</keyword>
<protein>
    <recommendedName>
        <fullName evidence="10">UV-endonuclease UvdE</fullName>
    </recommendedName>
</protein>
<keyword evidence="1" id="KW-0540">Nuclease</keyword>
<feature type="region of interest" description="Disordered" evidence="7">
    <location>
        <begin position="650"/>
        <end position="740"/>
    </location>
</feature>
<evidence type="ECO:0000256" key="3">
    <source>
        <dbReference type="ARBA" id="ARBA00022763"/>
    </source>
</evidence>
<dbReference type="AlphaFoldDB" id="A0A8H7TXQ7"/>
<evidence type="ECO:0000256" key="4">
    <source>
        <dbReference type="ARBA" id="ARBA00022769"/>
    </source>
</evidence>
<dbReference type="NCBIfam" id="TIGR00629">
    <property type="entry name" value="uvde"/>
    <property type="match status" value="1"/>
</dbReference>
<dbReference type="GO" id="GO:0016787">
    <property type="term" value="F:hydrolase activity"/>
    <property type="evidence" value="ECO:0007669"/>
    <property type="project" value="UniProtKB-KW"/>
</dbReference>